<keyword evidence="2" id="KW-0732">Signal</keyword>
<evidence type="ECO:0000313" key="5">
    <source>
        <dbReference type="Proteomes" id="UP000630718"/>
    </source>
</evidence>
<feature type="region of interest" description="Disordered" evidence="1">
    <location>
        <begin position="123"/>
        <end position="158"/>
    </location>
</feature>
<dbReference type="Gene3D" id="3.10.450.40">
    <property type="match status" value="1"/>
</dbReference>
<feature type="domain" description="PepSY" evidence="3">
    <location>
        <begin position="121"/>
        <end position="154"/>
    </location>
</feature>
<feature type="chain" id="PRO_5037687578" description="PepSY domain-containing protein" evidence="2">
    <location>
        <begin position="24"/>
        <end position="158"/>
    </location>
</feature>
<proteinExistence type="predicted"/>
<evidence type="ECO:0000256" key="2">
    <source>
        <dbReference type="SAM" id="SignalP"/>
    </source>
</evidence>
<feature type="signal peptide" evidence="2">
    <location>
        <begin position="1"/>
        <end position="23"/>
    </location>
</feature>
<evidence type="ECO:0000256" key="1">
    <source>
        <dbReference type="SAM" id="MobiDB-lite"/>
    </source>
</evidence>
<feature type="domain" description="PepSY" evidence="3">
    <location>
        <begin position="39"/>
        <end position="97"/>
    </location>
</feature>
<gene>
    <name evidence="4" type="ORF">GCM10018772_51630</name>
</gene>
<comment type="caution">
    <text evidence="4">The sequence shown here is derived from an EMBL/GenBank/DDBJ whole genome shotgun (WGS) entry which is preliminary data.</text>
</comment>
<dbReference type="Pfam" id="PF03413">
    <property type="entry name" value="PepSY"/>
    <property type="match status" value="2"/>
</dbReference>
<dbReference type="Proteomes" id="UP000630718">
    <property type="component" value="Unassembled WGS sequence"/>
</dbReference>
<evidence type="ECO:0000259" key="3">
    <source>
        <dbReference type="Pfam" id="PF03413"/>
    </source>
</evidence>
<accession>A0A919AQT1</accession>
<dbReference type="RefSeq" id="WP_190206779.1">
    <property type="nucleotide sequence ID" value="NZ_BNBI01000011.1"/>
</dbReference>
<reference evidence="4" key="1">
    <citation type="journal article" date="2014" name="Int. J. Syst. Evol. Microbiol.">
        <title>Complete genome sequence of Corynebacterium casei LMG S-19264T (=DSM 44701T), isolated from a smear-ripened cheese.</title>
        <authorList>
            <consortium name="US DOE Joint Genome Institute (JGI-PGF)"/>
            <person name="Walter F."/>
            <person name="Albersmeier A."/>
            <person name="Kalinowski J."/>
            <person name="Ruckert C."/>
        </authorList>
    </citation>
    <scope>NUCLEOTIDE SEQUENCE</scope>
    <source>
        <strain evidence="4">JCM 4477</strain>
    </source>
</reference>
<dbReference type="AlphaFoldDB" id="A0A919AQT1"/>
<dbReference type="EMBL" id="BNBI01000011">
    <property type="protein sequence ID" value="GHF19895.1"/>
    <property type="molecule type" value="Genomic_DNA"/>
</dbReference>
<name>A0A919AQT1_9ACTN</name>
<organism evidence="4 5">
    <name type="scientific">Streptomyces fumanus</name>
    <dbReference type="NCBI Taxonomy" id="67302"/>
    <lineage>
        <taxon>Bacteria</taxon>
        <taxon>Bacillati</taxon>
        <taxon>Actinomycetota</taxon>
        <taxon>Actinomycetes</taxon>
        <taxon>Kitasatosporales</taxon>
        <taxon>Streptomycetaceae</taxon>
        <taxon>Streptomyces</taxon>
    </lineage>
</organism>
<protein>
    <recommendedName>
        <fullName evidence="3">PepSY domain-containing protein</fullName>
    </recommendedName>
</protein>
<sequence length="158" mass="15949">MKRKAVIAAVTAAVLLGGGTATALAVAEDDDRAVPARVGAADAITAALRHTAGTAVSAELEDEDDGRPAAWEVDILAGDDTWHSVRIDPATGKVLGSRADDAEDDDPAGVRAALKRTSVTAAQAAASAKGTVTSVELDDDGRGGWEVETRSGDGADDD</sequence>
<feature type="compositionally biased region" description="Basic and acidic residues" evidence="1">
    <location>
        <begin position="140"/>
        <end position="158"/>
    </location>
</feature>
<reference evidence="4" key="2">
    <citation type="submission" date="2020-09" db="EMBL/GenBank/DDBJ databases">
        <authorList>
            <person name="Sun Q."/>
            <person name="Ohkuma M."/>
        </authorList>
    </citation>
    <scope>NUCLEOTIDE SEQUENCE</scope>
    <source>
        <strain evidence="4">JCM 4477</strain>
    </source>
</reference>
<evidence type="ECO:0000313" key="4">
    <source>
        <dbReference type="EMBL" id="GHF19895.1"/>
    </source>
</evidence>
<keyword evidence="5" id="KW-1185">Reference proteome</keyword>
<dbReference type="InterPro" id="IPR025711">
    <property type="entry name" value="PepSY"/>
</dbReference>